<reference evidence="3" key="1">
    <citation type="submission" date="2020-11" db="EMBL/GenBank/DDBJ databases">
        <authorList>
            <person name="Tran Van P."/>
        </authorList>
    </citation>
    <scope>NUCLEOTIDE SEQUENCE</scope>
</reference>
<dbReference type="EMBL" id="OC855377">
    <property type="protein sequence ID" value="CAD7621880.1"/>
    <property type="molecule type" value="Genomic_DNA"/>
</dbReference>
<dbReference type="InterPro" id="IPR036259">
    <property type="entry name" value="MFS_trans_sf"/>
</dbReference>
<organism evidence="3">
    <name type="scientific">Medioppia subpectinata</name>
    <dbReference type="NCBI Taxonomy" id="1979941"/>
    <lineage>
        <taxon>Eukaryota</taxon>
        <taxon>Metazoa</taxon>
        <taxon>Ecdysozoa</taxon>
        <taxon>Arthropoda</taxon>
        <taxon>Chelicerata</taxon>
        <taxon>Arachnida</taxon>
        <taxon>Acari</taxon>
        <taxon>Acariformes</taxon>
        <taxon>Sarcoptiformes</taxon>
        <taxon>Oribatida</taxon>
        <taxon>Brachypylina</taxon>
        <taxon>Oppioidea</taxon>
        <taxon>Oppiidae</taxon>
        <taxon>Medioppia</taxon>
    </lineage>
</organism>
<feature type="transmembrane region" description="Helical" evidence="2">
    <location>
        <begin position="188"/>
        <end position="209"/>
    </location>
</feature>
<dbReference type="PANTHER" id="PTHR11388:SF76">
    <property type="entry name" value="SOLUTE CARRIER ORGANIC ANION TRANSPORTER FAMILY MEMBER"/>
    <property type="match status" value="1"/>
</dbReference>
<dbReference type="GO" id="GO:0015347">
    <property type="term" value="F:sodium-independent organic anion transmembrane transporter activity"/>
    <property type="evidence" value="ECO:0007669"/>
    <property type="project" value="TreeGrafter"/>
</dbReference>
<evidence type="ECO:0000256" key="2">
    <source>
        <dbReference type="SAM" id="Phobius"/>
    </source>
</evidence>
<proteinExistence type="predicted"/>
<evidence type="ECO:0008006" key="5">
    <source>
        <dbReference type="Google" id="ProtNLM"/>
    </source>
</evidence>
<dbReference type="Gene3D" id="1.20.1250.20">
    <property type="entry name" value="MFS general substrate transporter like domains"/>
    <property type="match status" value="2"/>
</dbReference>
<keyword evidence="2" id="KW-0472">Membrane</keyword>
<feature type="transmembrane region" description="Helical" evidence="2">
    <location>
        <begin position="20"/>
        <end position="43"/>
    </location>
</feature>
<dbReference type="Proteomes" id="UP000759131">
    <property type="component" value="Unassembled WGS sequence"/>
</dbReference>
<keyword evidence="2" id="KW-0812">Transmembrane</keyword>
<feature type="transmembrane region" description="Helical" evidence="2">
    <location>
        <begin position="547"/>
        <end position="570"/>
    </location>
</feature>
<dbReference type="OrthoDB" id="5062115at2759"/>
<dbReference type="Pfam" id="PF03137">
    <property type="entry name" value="OATP"/>
    <property type="match status" value="3"/>
</dbReference>
<gene>
    <name evidence="3" type="ORF">OSB1V03_LOCUS2349</name>
</gene>
<feature type="transmembrane region" description="Helical" evidence="2">
    <location>
        <begin position="577"/>
        <end position="598"/>
    </location>
</feature>
<dbReference type="PANTHER" id="PTHR11388">
    <property type="entry name" value="ORGANIC ANION TRANSPORTER"/>
    <property type="match status" value="1"/>
</dbReference>
<feature type="transmembrane region" description="Helical" evidence="2">
    <location>
        <begin position="268"/>
        <end position="290"/>
    </location>
</feature>
<keyword evidence="1" id="KW-1015">Disulfide bond</keyword>
<dbReference type="EMBL" id="CAJPIZ010000802">
    <property type="protein sequence ID" value="CAG2102310.1"/>
    <property type="molecule type" value="Genomic_DNA"/>
</dbReference>
<evidence type="ECO:0000256" key="1">
    <source>
        <dbReference type="ARBA" id="ARBA00023157"/>
    </source>
</evidence>
<sequence>MCGLGSWQPKWLQIFASTKVFMVILGGLAIAQSAAFSYIIASVTTLEKRYAFGSAISGYIILTNNFTEFSLNPVIGYLADRVHRPRLIAICNLIVAFSCYLAAAPYFIYGPGVHLLSLSGRESGVAGNQHAVNTSALFCDANRSGDKDYCDNSNDVNTNTVVSDQTFRLSRALGQTTRDGIVDKEDKSFAIGLMICFTCVVAMIPYPIIYGSVVDGSCLIWESRCGQRGNCWVYDTNKLQRIVQNMSATYLIAVLTSLEKRFAFDSKISGIILIADNVMEMILSPIVGYLGNRFSRPRMIALSELVLILSCVVNASPYFFYGPGTHLLYENSMTSKMFTNTTRYEVCAESRDSVDCSATGGHSTVWLAVFILILGSALRGIGYSAFWCFGVPFIDDSVSKENSPIYMSFLVILRMFGPAGGFLLGSFCLKYYENPFFDPCVTRTDPRFIGAWWIGFLAIGFILFFINMPMFLFPAQLKGTTLKEITSQDKSGRGIWVCAKRLATNPLFMFNMIGNGLRYSGFAGYGITKPKYMESQYRVSGSKATLLTGVAGMVPDAIGILVGGIVIKYFKPKPLTLIIYMFAIEWVGNGGMLASMYLGCPPLQLGPIQEVATTKYNF</sequence>
<feature type="transmembrane region" description="Helical" evidence="2">
    <location>
        <begin position="365"/>
        <end position="394"/>
    </location>
</feature>
<feature type="transmembrane region" description="Helical" evidence="2">
    <location>
        <begin position="452"/>
        <end position="473"/>
    </location>
</feature>
<dbReference type="SUPFAM" id="SSF103473">
    <property type="entry name" value="MFS general substrate transporter"/>
    <property type="match status" value="2"/>
</dbReference>
<evidence type="ECO:0000313" key="3">
    <source>
        <dbReference type="EMBL" id="CAD7621880.1"/>
    </source>
</evidence>
<name>A0A7R9PVY6_9ACAR</name>
<feature type="transmembrane region" description="Helical" evidence="2">
    <location>
        <begin position="87"/>
        <end position="109"/>
    </location>
</feature>
<dbReference type="GO" id="GO:0043252">
    <property type="term" value="P:sodium-independent organic anion transport"/>
    <property type="evidence" value="ECO:0007669"/>
    <property type="project" value="TreeGrafter"/>
</dbReference>
<feature type="transmembrane region" description="Helical" evidence="2">
    <location>
        <begin position="406"/>
        <end position="432"/>
    </location>
</feature>
<dbReference type="InterPro" id="IPR004156">
    <property type="entry name" value="OATP"/>
</dbReference>
<accession>A0A7R9PVY6</accession>
<dbReference type="GO" id="GO:0016323">
    <property type="term" value="C:basolateral plasma membrane"/>
    <property type="evidence" value="ECO:0007669"/>
    <property type="project" value="TreeGrafter"/>
</dbReference>
<feature type="transmembrane region" description="Helical" evidence="2">
    <location>
        <begin position="302"/>
        <end position="321"/>
    </location>
</feature>
<evidence type="ECO:0000313" key="4">
    <source>
        <dbReference type="Proteomes" id="UP000759131"/>
    </source>
</evidence>
<dbReference type="AlphaFoldDB" id="A0A7R9PVY6"/>
<keyword evidence="4" id="KW-1185">Reference proteome</keyword>
<keyword evidence="2" id="KW-1133">Transmembrane helix</keyword>
<protein>
    <recommendedName>
        <fullName evidence="5">Solute carrier organic anion transporter family member</fullName>
    </recommendedName>
</protein>